<evidence type="ECO:0000313" key="2">
    <source>
        <dbReference type="Proteomes" id="UP000239735"/>
    </source>
</evidence>
<evidence type="ECO:0000313" key="1">
    <source>
        <dbReference type="EMBL" id="SPE31549.1"/>
    </source>
</evidence>
<gene>
    <name evidence="1" type="ORF">SBA5_890005</name>
</gene>
<accession>A0A2N9M7V4</accession>
<protein>
    <submittedName>
        <fullName evidence="1">Uncharacterized protein</fullName>
    </submittedName>
</protein>
<reference evidence="2" key="1">
    <citation type="submission" date="2018-02" db="EMBL/GenBank/DDBJ databases">
        <authorList>
            <person name="Hausmann B."/>
        </authorList>
    </citation>
    <scope>NUCLEOTIDE SEQUENCE [LARGE SCALE GENOMIC DNA]</scope>
    <source>
        <strain evidence="2">Peat soil MAG SbA5</strain>
    </source>
</reference>
<dbReference type="AlphaFoldDB" id="A0A2N9M7V4"/>
<organism evidence="1 2">
    <name type="scientific">Candidatus Sulfuritelmatomonas gaucii</name>
    <dbReference type="NCBI Taxonomy" id="2043161"/>
    <lineage>
        <taxon>Bacteria</taxon>
        <taxon>Pseudomonadati</taxon>
        <taxon>Acidobacteriota</taxon>
        <taxon>Terriglobia</taxon>
        <taxon>Terriglobales</taxon>
        <taxon>Acidobacteriaceae</taxon>
        <taxon>Candidatus Sulfuritelmatomonas</taxon>
    </lineage>
</organism>
<proteinExistence type="predicted"/>
<dbReference type="Proteomes" id="UP000239735">
    <property type="component" value="Unassembled WGS sequence"/>
</dbReference>
<name>A0A2N9M7V4_9BACT</name>
<dbReference type="EMBL" id="OKRB01000151">
    <property type="protein sequence ID" value="SPE31549.1"/>
    <property type="molecule type" value="Genomic_DNA"/>
</dbReference>
<sequence>MCCCARPTSVSSREKFHSPCAGSTSFQATLASHSLHVPNGTAGHGVPGSTKPTCIPKYCSLTGELSGTELLAAEMMSEGFEHPARDPKKRTKTVVSLVAFAFICRRLQKTSSAAQIERTLRTHLLRNLPAH</sequence>